<dbReference type="GeneID" id="9751085"/>
<dbReference type="EMBL" id="CP002100">
    <property type="protein sequence ID" value="ADN49581.1"/>
    <property type="molecule type" value="Genomic_DNA"/>
</dbReference>
<protein>
    <submittedName>
        <fullName evidence="2">NurA domain protein</fullName>
    </submittedName>
</protein>
<dbReference type="eggNOG" id="arCOG00287">
    <property type="taxonomic scope" value="Archaea"/>
</dbReference>
<dbReference type="HOGENOM" id="CLU_1052198_0_0_2"/>
<dbReference type="OrthoDB" id="45950at2157"/>
<feature type="domain" description="NurA" evidence="1">
    <location>
        <begin position="60"/>
        <end position="253"/>
    </location>
</feature>
<evidence type="ECO:0000259" key="1">
    <source>
        <dbReference type="Pfam" id="PF09376"/>
    </source>
</evidence>
<dbReference type="RefSeq" id="WP_013335306.1">
    <property type="nucleotide sequence ID" value="NC_014537.1"/>
</dbReference>
<dbReference type="Pfam" id="PF09376">
    <property type="entry name" value="NurA"/>
    <property type="match status" value="1"/>
</dbReference>
<proteinExistence type="predicted"/>
<dbReference type="InterPro" id="IPR018977">
    <property type="entry name" value="NurA_domain"/>
</dbReference>
<sequence>MPSGVLGIFNKLLTSLTTSSGKLSAITEAPPTEDQNFRTEVINAEPKHVEGLGGAPPRRLIVIDGSSRRLGSLSFRVFIAGVAIYGLRPPIELYPGLGGAPQVRFLAVKAPSEDVLRRIEEDGELGGFVMVKSHDGKYFVGDYNEDDISDEVRMGLETWALDKVHSELGRAGSEYAVVVDGPTYLGLGEKGGLAMRRVSAIGRLEGLGVPVIGVVKRVENSRKLCSDEVLSEFGLLDTINPRHCSDPLVIQSIGSGRVRGSSTQ</sequence>
<keyword evidence="3" id="KW-1185">Reference proteome</keyword>
<dbReference type="STRING" id="572478.Vdis_0168"/>
<dbReference type="AlphaFoldDB" id="E1QSR4"/>
<organism evidence="2 3">
    <name type="scientific">Vulcanisaeta distributa (strain DSM 14429 / JCM 11212 / NBRC 100878 / IC-017)</name>
    <dbReference type="NCBI Taxonomy" id="572478"/>
    <lineage>
        <taxon>Archaea</taxon>
        <taxon>Thermoproteota</taxon>
        <taxon>Thermoprotei</taxon>
        <taxon>Thermoproteales</taxon>
        <taxon>Thermoproteaceae</taxon>
        <taxon>Vulcanisaeta</taxon>
    </lineage>
</organism>
<dbReference type="KEGG" id="vdi:Vdis_0168"/>
<accession>E1QSR4</accession>
<reference evidence="2 3" key="1">
    <citation type="journal article" date="2010" name="Stand. Genomic Sci.">
        <title>Complete genome sequence of Vulcanisaeta distributa type strain (IC-017).</title>
        <authorList>
            <person name="Mavromatis K."/>
            <person name="Sikorski J."/>
            <person name="Pabst E."/>
            <person name="Teshima H."/>
            <person name="Lapidus A."/>
            <person name="Lucas S."/>
            <person name="Nolan M."/>
            <person name="Glavina Del Rio T."/>
            <person name="Cheng J.F."/>
            <person name="Bruce D."/>
            <person name="Goodwin L."/>
            <person name="Pitluck S."/>
            <person name="Liolios K."/>
            <person name="Ivanova N."/>
            <person name="Mikhailova N."/>
            <person name="Pati A."/>
            <person name="Chen A."/>
            <person name="Palaniappan K."/>
            <person name="Land M."/>
            <person name="Hauser L."/>
            <person name="Chang Y.J."/>
            <person name="Jeffries C.D."/>
            <person name="Rohde M."/>
            <person name="Spring S."/>
            <person name="Goker M."/>
            <person name="Wirth R."/>
            <person name="Woyke T."/>
            <person name="Bristow J."/>
            <person name="Eisen J.A."/>
            <person name="Markowitz V."/>
            <person name="Hugenholtz P."/>
            <person name="Klenk H.P."/>
            <person name="Kyrpides N.C."/>
        </authorList>
    </citation>
    <scope>NUCLEOTIDE SEQUENCE [LARGE SCALE GENOMIC DNA]</scope>
    <source>
        <strain evidence="3">DSM 14429 / JCM 11212 / NBRC 100878 / IC-017</strain>
    </source>
</reference>
<gene>
    <name evidence="2" type="ordered locus">Vdis_0168</name>
</gene>
<evidence type="ECO:0000313" key="2">
    <source>
        <dbReference type="EMBL" id="ADN49581.1"/>
    </source>
</evidence>
<dbReference type="Proteomes" id="UP000006681">
    <property type="component" value="Chromosome"/>
</dbReference>
<reference evidence="3" key="2">
    <citation type="journal article" date="2010" name="Stand. Genomic Sci.">
        <title>Complete genome sequence of Vulcanisaeta distributa type strain (IC-017T).</title>
        <authorList>
            <person name="Mavromatis K."/>
            <person name="Sikorski J."/>
            <person name="Pabst E."/>
            <person name="Teshima H."/>
            <person name="Lapidus A."/>
            <person name="Lucas S."/>
            <person name="Nolan M."/>
            <person name="Glavina Del Rio T."/>
            <person name="Cheng J."/>
            <person name="Bruce D."/>
            <person name="Goodwin L."/>
            <person name="Pitluck S."/>
            <person name="Liolios K."/>
            <person name="Ivanova N."/>
            <person name="Mikhailova N."/>
            <person name="Pati A."/>
            <person name="Chen A."/>
            <person name="Palaniappan K."/>
            <person name="Land M."/>
            <person name="Hauser L."/>
            <person name="Chang Y."/>
            <person name="Jeffries C."/>
            <person name="Rohde M."/>
            <person name="Spring S."/>
            <person name="Goker M."/>
            <person name="Wirth R."/>
            <person name="Woyke T."/>
            <person name="Bristow J."/>
            <person name="Eisen J."/>
            <person name="Markowitz V."/>
            <person name="Hugenholtz P."/>
            <person name="Klenk H."/>
            <person name="Kyrpides N."/>
        </authorList>
    </citation>
    <scope>NUCLEOTIDE SEQUENCE [LARGE SCALE GENOMIC DNA]</scope>
    <source>
        <strain evidence="3">DSM 14429 / JCM 11212 / NBRC 100878 / IC-017</strain>
    </source>
</reference>
<evidence type="ECO:0000313" key="3">
    <source>
        <dbReference type="Proteomes" id="UP000006681"/>
    </source>
</evidence>
<name>E1QSR4_VULDI</name>